<dbReference type="PROSITE" id="PS51755">
    <property type="entry name" value="OMPR_PHOB"/>
    <property type="match status" value="1"/>
</dbReference>
<feature type="DNA-binding region" description="OmpR/PhoB-type" evidence="7">
    <location>
        <begin position="154"/>
        <end position="254"/>
    </location>
</feature>
<keyword evidence="3" id="KW-0805">Transcription regulation</keyword>
<dbReference type="InterPro" id="IPR011006">
    <property type="entry name" value="CheY-like_superfamily"/>
</dbReference>
<dbReference type="EMBL" id="FMSV02000502">
    <property type="protein sequence ID" value="SEH06666.1"/>
    <property type="molecule type" value="Genomic_DNA"/>
</dbReference>
<name>A0A1H6FBZ3_9GAMM</name>
<dbReference type="Gene3D" id="1.10.10.10">
    <property type="entry name" value="Winged helix-like DNA-binding domain superfamily/Winged helix DNA-binding domain"/>
    <property type="match status" value="1"/>
</dbReference>
<dbReference type="Gene3D" id="3.40.50.2300">
    <property type="match status" value="1"/>
</dbReference>
<evidence type="ECO:0000313" key="10">
    <source>
        <dbReference type="EMBL" id="SEH06666.1"/>
    </source>
</evidence>
<dbReference type="PANTHER" id="PTHR48111">
    <property type="entry name" value="REGULATOR OF RPOS"/>
    <property type="match status" value="1"/>
</dbReference>
<evidence type="ECO:0000256" key="6">
    <source>
        <dbReference type="PROSITE-ProRule" id="PRU00169"/>
    </source>
</evidence>
<keyword evidence="1 6" id="KW-0597">Phosphoprotein</keyword>
<organism evidence="10 11">
    <name type="scientific">Candidatus Venteria ishoeyi</name>
    <dbReference type="NCBI Taxonomy" id="1899563"/>
    <lineage>
        <taxon>Bacteria</taxon>
        <taxon>Pseudomonadati</taxon>
        <taxon>Pseudomonadota</taxon>
        <taxon>Gammaproteobacteria</taxon>
        <taxon>Thiotrichales</taxon>
        <taxon>Thiotrichaceae</taxon>
        <taxon>Venteria</taxon>
    </lineage>
</organism>
<feature type="domain" description="Response regulatory" evidence="8">
    <location>
        <begin position="24"/>
        <end position="138"/>
    </location>
</feature>
<dbReference type="SUPFAM" id="SSF46894">
    <property type="entry name" value="C-terminal effector domain of the bipartite response regulators"/>
    <property type="match status" value="1"/>
</dbReference>
<feature type="domain" description="OmpR/PhoB-type" evidence="9">
    <location>
        <begin position="154"/>
        <end position="254"/>
    </location>
</feature>
<dbReference type="PROSITE" id="PS50110">
    <property type="entry name" value="RESPONSE_REGULATORY"/>
    <property type="match status" value="1"/>
</dbReference>
<dbReference type="GO" id="GO:0032993">
    <property type="term" value="C:protein-DNA complex"/>
    <property type="evidence" value="ECO:0007669"/>
    <property type="project" value="TreeGrafter"/>
</dbReference>
<dbReference type="AlphaFoldDB" id="A0A1H6FBZ3"/>
<accession>A0A1H6FBZ3</accession>
<evidence type="ECO:0000259" key="8">
    <source>
        <dbReference type="PROSITE" id="PS50110"/>
    </source>
</evidence>
<dbReference type="InterPro" id="IPR016032">
    <property type="entry name" value="Sig_transdc_resp-reg_C-effctor"/>
</dbReference>
<feature type="modified residue" description="4-aspartylphosphate" evidence="6">
    <location>
        <position position="73"/>
    </location>
</feature>
<dbReference type="PANTHER" id="PTHR48111:SF4">
    <property type="entry name" value="DNA-BINDING DUAL TRANSCRIPTIONAL REGULATOR OMPR"/>
    <property type="match status" value="1"/>
</dbReference>
<dbReference type="InterPro" id="IPR001867">
    <property type="entry name" value="OmpR/PhoB-type_DNA-bd"/>
</dbReference>
<evidence type="ECO:0000256" key="7">
    <source>
        <dbReference type="PROSITE-ProRule" id="PRU01091"/>
    </source>
</evidence>
<dbReference type="GO" id="GO:0005829">
    <property type="term" value="C:cytosol"/>
    <property type="evidence" value="ECO:0007669"/>
    <property type="project" value="TreeGrafter"/>
</dbReference>
<dbReference type="RefSeq" id="WP_103920417.1">
    <property type="nucleotide sequence ID" value="NZ_FMSV02000502.1"/>
</dbReference>
<dbReference type="GO" id="GO:0000976">
    <property type="term" value="F:transcription cis-regulatory region binding"/>
    <property type="evidence" value="ECO:0007669"/>
    <property type="project" value="TreeGrafter"/>
</dbReference>
<evidence type="ECO:0000256" key="3">
    <source>
        <dbReference type="ARBA" id="ARBA00023015"/>
    </source>
</evidence>
<dbReference type="Pfam" id="PF00072">
    <property type="entry name" value="Response_reg"/>
    <property type="match status" value="1"/>
</dbReference>
<proteinExistence type="predicted"/>
<dbReference type="CDD" id="cd00383">
    <property type="entry name" value="trans_reg_C"/>
    <property type="match status" value="1"/>
</dbReference>
<dbReference type="InterPro" id="IPR001789">
    <property type="entry name" value="Sig_transdc_resp-reg_receiver"/>
</dbReference>
<dbReference type="Proteomes" id="UP000236724">
    <property type="component" value="Unassembled WGS sequence"/>
</dbReference>
<evidence type="ECO:0000313" key="11">
    <source>
        <dbReference type="Proteomes" id="UP000236724"/>
    </source>
</evidence>
<keyword evidence="11" id="KW-1185">Reference proteome</keyword>
<evidence type="ECO:0000256" key="2">
    <source>
        <dbReference type="ARBA" id="ARBA00023012"/>
    </source>
</evidence>
<dbReference type="SMART" id="SM00862">
    <property type="entry name" value="Trans_reg_C"/>
    <property type="match status" value="1"/>
</dbReference>
<dbReference type="OrthoDB" id="9802426at2"/>
<dbReference type="Gene3D" id="6.10.250.690">
    <property type="match status" value="1"/>
</dbReference>
<reference evidence="10 11" key="1">
    <citation type="submission" date="2016-10" db="EMBL/GenBank/DDBJ databases">
        <authorList>
            <person name="de Groot N.N."/>
        </authorList>
    </citation>
    <scope>NUCLEOTIDE SEQUENCE [LARGE SCALE GENOMIC DNA]</scope>
    <source>
        <strain evidence="10">MBHS1</strain>
    </source>
</reference>
<gene>
    <name evidence="10" type="primary">ompR_2</name>
    <name evidence="10" type="ORF">MBHS_02530</name>
</gene>
<keyword evidence="5" id="KW-0804">Transcription</keyword>
<dbReference type="GO" id="GO:0006355">
    <property type="term" value="P:regulation of DNA-templated transcription"/>
    <property type="evidence" value="ECO:0007669"/>
    <property type="project" value="InterPro"/>
</dbReference>
<keyword evidence="2" id="KW-0902">Two-component regulatory system</keyword>
<evidence type="ECO:0000256" key="5">
    <source>
        <dbReference type="ARBA" id="ARBA00023163"/>
    </source>
</evidence>
<evidence type="ECO:0000256" key="1">
    <source>
        <dbReference type="ARBA" id="ARBA00022553"/>
    </source>
</evidence>
<keyword evidence="4 7" id="KW-0238">DNA-binding</keyword>
<protein>
    <submittedName>
        <fullName evidence="10">Transcriptional regulatory protein OmpR</fullName>
    </submittedName>
</protein>
<evidence type="ECO:0000256" key="4">
    <source>
        <dbReference type="ARBA" id="ARBA00023125"/>
    </source>
</evidence>
<dbReference type="SUPFAM" id="SSF52172">
    <property type="entry name" value="CheY-like"/>
    <property type="match status" value="1"/>
</dbReference>
<dbReference type="Pfam" id="PF00486">
    <property type="entry name" value="Trans_reg_C"/>
    <property type="match status" value="1"/>
</dbReference>
<dbReference type="InterPro" id="IPR036388">
    <property type="entry name" value="WH-like_DNA-bd_sf"/>
</dbReference>
<evidence type="ECO:0000259" key="9">
    <source>
        <dbReference type="PROSITE" id="PS51755"/>
    </source>
</evidence>
<dbReference type="InterPro" id="IPR039420">
    <property type="entry name" value="WalR-like"/>
</dbReference>
<dbReference type="GO" id="GO:0000156">
    <property type="term" value="F:phosphorelay response regulator activity"/>
    <property type="evidence" value="ECO:0007669"/>
    <property type="project" value="TreeGrafter"/>
</dbReference>
<dbReference type="SMART" id="SM00448">
    <property type="entry name" value="REC"/>
    <property type="match status" value="1"/>
</dbReference>
<sequence>MKEARTKFKLNNKKMDKMTQESTVKILIVDDTEDGSAIQHYLQFASFNTDWVRNCQEMENYLRKYQVDLIILDVHLPDGNGLSLVEKLRAYHQKPIILISAVFVEEIDRVVGLELGADDYLIKPLSFLELKARINAIFRRYQKQVNIQIQAEIQETFHFGDYVFNVSQYRLHYQNNEISLTNTEYKLLTAFVTHANQTLNREWLTNYCKISLEDHKTARAIDVNISRLRRKIQLSDKIPPCIRSVRKQGYRFIPTP</sequence>